<keyword evidence="5" id="KW-0812">Transmembrane</keyword>
<dbReference type="Proteomes" id="UP001549691">
    <property type="component" value="Unassembled WGS sequence"/>
</dbReference>
<keyword evidence="5" id="KW-0472">Membrane</keyword>
<accession>A0ABV2TMH8</accession>
<gene>
    <name evidence="8" type="ORF">ABXR19_13065</name>
</gene>
<evidence type="ECO:0000256" key="2">
    <source>
        <dbReference type="ARBA" id="ARBA00029447"/>
    </source>
</evidence>
<evidence type="ECO:0000256" key="1">
    <source>
        <dbReference type="ARBA" id="ARBA00023224"/>
    </source>
</evidence>
<dbReference type="SMART" id="SM00283">
    <property type="entry name" value="MA"/>
    <property type="match status" value="1"/>
</dbReference>
<feature type="domain" description="Methyl-accepting transducer" evidence="6">
    <location>
        <begin position="260"/>
        <end position="496"/>
    </location>
</feature>
<dbReference type="PROSITE" id="PS50111">
    <property type="entry name" value="CHEMOTAXIS_TRANSDUC_2"/>
    <property type="match status" value="1"/>
</dbReference>
<dbReference type="SUPFAM" id="SSF58104">
    <property type="entry name" value="Methyl-accepting chemotaxis protein (MCP) signaling domain"/>
    <property type="match status" value="1"/>
</dbReference>
<dbReference type="EMBL" id="JBEWZI010000013">
    <property type="protein sequence ID" value="MET7015122.1"/>
    <property type="molecule type" value="Genomic_DNA"/>
</dbReference>
<reference evidence="8 9" key="1">
    <citation type="submission" date="2024-07" db="EMBL/GenBank/DDBJ databases">
        <title>Uliginosibacterium flavum JJ3220;KACC:17644.</title>
        <authorList>
            <person name="Kim M.K."/>
        </authorList>
    </citation>
    <scope>NUCLEOTIDE SEQUENCE [LARGE SCALE GENOMIC DNA]</scope>
    <source>
        <strain evidence="8 9">KACC:17644</strain>
    </source>
</reference>
<dbReference type="PANTHER" id="PTHR32089:SF112">
    <property type="entry name" value="LYSOZYME-LIKE PROTEIN-RELATED"/>
    <property type="match status" value="1"/>
</dbReference>
<evidence type="ECO:0000313" key="8">
    <source>
        <dbReference type="EMBL" id="MET7015122.1"/>
    </source>
</evidence>
<keyword evidence="9" id="KW-1185">Reference proteome</keyword>
<feature type="domain" description="HAMP" evidence="7">
    <location>
        <begin position="201"/>
        <end position="255"/>
    </location>
</feature>
<dbReference type="Pfam" id="PF00015">
    <property type="entry name" value="MCPsignal"/>
    <property type="match status" value="1"/>
</dbReference>
<dbReference type="Gene3D" id="1.10.287.950">
    <property type="entry name" value="Methyl-accepting chemotaxis protein"/>
    <property type="match status" value="1"/>
</dbReference>
<dbReference type="InterPro" id="IPR004089">
    <property type="entry name" value="MCPsignal_dom"/>
</dbReference>
<keyword evidence="1 3" id="KW-0807">Transducer</keyword>
<evidence type="ECO:0000313" key="9">
    <source>
        <dbReference type="Proteomes" id="UP001549691"/>
    </source>
</evidence>
<feature type="region of interest" description="Disordered" evidence="4">
    <location>
        <begin position="310"/>
        <end position="329"/>
    </location>
</feature>
<dbReference type="InterPro" id="IPR003660">
    <property type="entry name" value="HAMP_dom"/>
</dbReference>
<sequence length="532" mass="56568">MPIWVRLVAGIWLMFVLAWAATIAWTHSEQQNMASRQAEKFAESIHQMTMAALTGMMITGTVGQRAVYLDQIANASDVSQLRVLRGEAVSRQFGPGADKPATPNADEAQVLASGKPLYRHDADAQQLVAVLPAIALPDYLGKNCLTCHALAKQGEVLGVVSMKISLREAGQTATAFTGKLILLALLLSIPVIAFVYYFVQRVVTRPLAAMTEGLRIIAQGEGDLRSRLPVGQQDEIGRAASVFNQLMATFQALIQRTGKVSESVAGASRELASHAAALMDSAHQQNARSQDAAQAVVAIAQQVSVVSDSADRVRHHSLESQSESRQGNERIRSLVQDIRVVEQAVSQIAATADEFVTSTTAITALSAEVKAIAEQTNMLALNAAIEAARAGEQGRGFAVVADEVRKLAEKSAQAAFQINEVVTGIAAGSGSVRASIRDGSSKLGASIQSLDQVSAVLASASDGVDRVCDGLNEIAAASHEQLAASQSINRVMDEIASGAQQNDHAIGQTLSETRCLEQLAHELQDEIGRFRY</sequence>
<dbReference type="PROSITE" id="PS50885">
    <property type="entry name" value="HAMP"/>
    <property type="match status" value="1"/>
</dbReference>
<feature type="transmembrane region" description="Helical" evidence="5">
    <location>
        <begin position="6"/>
        <end position="26"/>
    </location>
</feature>
<proteinExistence type="inferred from homology"/>
<dbReference type="PRINTS" id="PR00260">
    <property type="entry name" value="CHEMTRNSDUCR"/>
</dbReference>
<name>A0ABV2TMH8_9RHOO</name>
<evidence type="ECO:0000259" key="6">
    <source>
        <dbReference type="PROSITE" id="PS50111"/>
    </source>
</evidence>
<dbReference type="Gene3D" id="3.30.450.290">
    <property type="match status" value="1"/>
</dbReference>
<dbReference type="PANTHER" id="PTHR32089">
    <property type="entry name" value="METHYL-ACCEPTING CHEMOTAXIS PROTEIN MCPB"/>
    <property type="match status" value="1"/>
</dbReference>
<dbReference type="Pfam" id="PF00672">
    <property type="entry name" value="HAMP"/>
    <property type="match status" value="1"/>
</dbReference>
<comment type="caution">
    <text evidence="8">The sequence shown here is derived from an EMBL/GenBank/DDBJ whole genome shotgun (WGS) entry which is preliminary data.</text>
</comment>
<evidence type="ECO:0000259" key="7">
    <source>
        <dbReference type="PROSITE" id="PS50885"/>
    </source>
</evidence>
<keyword evidence="5" id="KW-1133">Transmembrane helix</keyword>
<dbReference type="InterPro" id="IPR004090">
    <property type="entry name" value="Chemotax_Me-accpt_rcpt"/>
</dbReference>
<dbReference type="CDD" id="cd06225">
    <property type="entry name" value="HAMP"/>
    <property type="match status" value="1"/>
</dbReference>
<dbReference type="SMART" id="SM00304">
    <property type="entry name" value="HAMP"/>
    <property type="match status" value="1"/>
</dbReference>
<comment type="similarity">
    <text evidence="2">Belongs to the methyl-accepting chemotaxis (MCP) protein family.</text>
</comment>
<evidence type="ECO:0000256" key="3">
    <source>
        <dbReference type="PROSITE-ProRule" id="PRU00284"/>
    </source>
</evidence>
<dbReference type="RefSeq" id="WP_354601583.1">
    <property type="nucleotide sequence ID" value="NZ_JBEWZI010000013.1"/>
</dbReference>
<protein>
    <submittedName>
        <fullName evidence="8">Methyl-accepting chemotaxis protein</fullName>
    </submittedName>
</protein>
<evidence type="ECO:0000256" key="4">
    <source>
        <dbReference type="SAM" id="MobiDB-lite"/>
    </source>
</evidence>
<organism evidence="8 9">
    <name type="scientific">Uliginosibacterium flavum</name>
    <dbReference type="NCBI Taxonomy" id="1396831"/>
    <lineage>
        <taxon>Bacteria</taxon>
        <taxon>Pseudomonadati</taxon>
        <taxon>Pseudomonadota</taxon>
        <taxon>Betaproteobacteria</taxon>
        <taxon>Rhodocyclales</taxon>
        <taxon>Zoogloeaceae</taxon>
        <taxon>Uliginosibacterium</taxon>
    </lineage>
</organism>
<feature type="transmembrane region" description="Helical" evidence="5">
    <location>
        <begin position="180"/>
        <end position="199"/>
    </location>
</feature>
<evidence type="ECO:0000256" key="5">
    <source>
        <dbReference type="SAM" id="Phobius"/>
    </source>
</evidence>